<dbReference type="InterPro" id="IPR041698">
    <property type="entry name" value="Methyltransf_25"/>
</dbReference>
<dbReference type="Proteomes" id="UP000556329">
    <property type="component" value="Unassembled WGS sequence"/>
</dbReference>
<dbReference type="CDD" id="cd05930">
    <property type="entry name" value="A_NRPS"/>
    <property type="match status" value="1"/>
</dbReference>
<name>A0A841P7G4_9HYPH</name>
<keyword evidence="2" id="KW-0596">Phosphopantetheine</keyword>
<gene>
    <name evidence="6" type="ORF">HNQ71_001422</name>
</gene>
<dbReference type="CDD" id="cd19531">
    <property type="entry name" value="LCL_NRPS-like"/>
    <property type="match status" value="1"/>
</dbReference>
<dbReference type="FunFam" id="3.40.50.12780:FF:000012">
    <property type="entry name" value="Non-ribosomal peptide synthetase"/>
    <property type="match status" value="1"/>
</dbReference>
<dbReference type="InterPro" id="IPR009081">
    <property type="entry name" value="PP-bd_ACP"/>
</dbReference>
<dbReference type="PANTHER" id="PTHR45527:SF1">
    <property type="entry name" value="FATTY ACID SYNTHASE"/>
    <property type="match status" value="1"/>
</dbReference>
<dbReference type="InterPro" id="IPR036736">
    <property type="entry name" value="ACP-like_sf"/>
</dbReference>
<dbReference type="PROSITE" id="PS50075">
    <property type="entry name" value="CARRIER"/>
    <property type="match status" value="1"/>
</dbReference>
<evidence type="ECO:0000256" key="3">
    <source>
        <dbReference type="ARBA" id="ARBA00022553"/>
    </source>
</evidence>
<sequence>MTAIPISGNMSAERRSLLGRLLGSAGLQPPASDDPPLSPGGHAGPAALSWAQQRLWFMQRLAPASPFYNVPLNLPLRGPLNVAALKRALDHVVSRHAALRTVFTDIAGEPMQQVMPPGPVPMPLLDLMHLEPKEREKAARREAGEQARLTFDLQRGPMVHARLLRLSMHEHWLLLTLHHIACDGWSMQIMLRELAAAYGAFVANRPSPLQPLTIQYADFAEWQRQHFSGERLETELSYWRRQLADLPQLALVPDRPRPDEPSFEGDFEELSIGAAVLVLLKRVASEEGATLFMVLLAGLATLLQRYTGDEDIAIGAPIANRTRPEVEALIGFFVNTLVFRIDVSGRPTFRELVRRVRQTALDAYTHQDMPFEKLVEALQPERQPNRNPLFQIGLVLQNAWNIDSGSALPAQDSVVSIERGTSIFDIAFHLHEHAGGISGGMEYSTALFDPETAARMVRHFCFLLNSAAADPDQPIDTITMLDRDEQRRSWHASEGKTVAFDETPLCQQFERFAANAPERIALAGPAGTFTYGALDQQAERLAAGLEEAGVRPGEPVLLLLDRSPAAVVAILATLKAGAAFVPLDIDLPIERLRYIAEDTGARHVLTEPAAWERVEGALSLLECRPLFVSAMARDDTTVPRATERASGEVAYIIYTSGSTGQPKGVVIGQRGLANVLAAQRRLLGTTAQSRVLQFASLSFDAAVFELGLALGVGATLVIPGPEQRMPGPGLARLIDEVRVTHAVLPPSALFAFDASGLRTLTTLMVAGEACPASIVAHWAPGRRFFNLYGPTETTIWATWERSEDFSRAPTIGVPIDNMRAFVLDAHGEPVPIGIPGELCLAGVGLAREYLGRPQLTAERFVELPPGNGPAERLYRTGDRVRLLADGRIDFIGRIDRQIKLRGHRIELGEIEAALQSHPEIAEAAVAVREVGAGDARLVAYVVQRDDPRAPDAQFESAASSEQVEHWHRIYDETYGTITDATDPAFVIDGWNSSYTGLPLDERTMREWLASTVERLNSLATEQTLEIGCGTGLLAFRLAPKARRYVATDISQGALDHMAKHAASTGIKGIEFRRCAAHEVAAQSMGAVDLVILNSVVQYFPSERYLIDVIGAALSTLGACGTVFIGDVRSLALLECFAASVELYRAESDLSLATLQERVARRLGLEQELAVDSEFFLALAADFPGIRAVEILAKPCRADNELTLFRYDVMLHVGWSPEVVEAADTCDWASVGSAEALVRTLRALDRKTLLVADIPGRTIAAEMHAAAEVMGSDGSRCVGDLRSNAGQVTVQGLDADQLLACAAEAGCKVELHVAGRHATGHIDAVFSPLSMNRSGRGPIPRRTLGGGRRRWTNNPLQSAFARKMVPQVRAFLAQRLPAYMIPSRFLLLDALPMTVSGKIDRHRLPNIDGMRPELGAEYVAPSTAAELRLAAIWGDILRLEQVGINDNFFELGGDSILGIQVVSRARQAGLSIEPNDIFVHKTLALLARAAKPTESVEEDVGEEEDVGGFARHIKAEDLVTLMSRLNRGQGDQIEHEQR</sequence>
<dbReference type="InterPro" id="IPR020845">
    <property type="entry name" value="AMP-binding_CS"/>
</dbReference>
<dbReference type="GO" id="GO:0031177">
    <property type="term" value="F:phosphopantetheine binding"/>
    <property type="evidence" value="ECO:0007669"/>
    <property type="project" value="TreeGrafter"/>
</dbReference>
<dbReference type="InterPro" id="IPR029063">
    <property type="entry name" value="SAM-dependent_MTases_sf"/>
</dbReference>
<feature type="domain" description="Carrier" evidence="5">
    <location>
        <begin position="1419"/>
        <end position="1493"/>
    </location>
</feature>
<dbReference type="GO" id="GO:0005737">
    <property type="term" value="C:cytoplasm"/>
    <property type="evidence" value="ECO:0007669"/>
    <property type="project" value="TreeGrafter"/>
</dbReference>
<dbReference type="Pfam" id="PF00501">
    <property type="entry name" value="AMP-binding"/>
    <property type="match status" value="1"/>
</dbReference>
<accession>A0A841P7G4</accession>
<evidence type="ECO:0000256" key="2">
    <source>
        <dbReference type="ARBA" id="ARBA00022450"/>
    </source>
</evidence>
<dbReference type="GO" id="GO:0043041">
    <property type="term" value="P:amino acid activation for nonribosomal peptide biosynthetic process"/>
    <property type="evidence" value="ECO:0007669"/>
    <property type="project" value="TreeGrafter"/>
</dbReference>
<dbReference type="NCBIfam" id="TIGR01733">
    <property type="entry name" value="AA-adenyl-dom"/>
    <property type="match status" value="1"/>
</dbReference>
<evidence type="ECO:0000313" key="6">
    <source>
        <dbReference type="EMBL" id="MBB6408778.1"/>
    </source>
</evidence>
<dbReference type="InterPro" id="IPR045851">
    <property type="entry name" value="AMP-bd_C_sf"/>
</dbReference>
<dbReference type="FunFam" id="3.30.559.10:FF:000012">
    <property type="entry name" value="Non-ribosomal peptide synthetase"/>
    <property type="match status" value="1"/>
</dbReference>
<dbReference type="SUPFAM" id="SSF56801">
    <property type="entry name" value="Acetyl-CoA synthetase-like"/>
    <property type="match status" value="1"/>
</dbReference>
<dbReference type="SUPFAM" id="SSF52777">
    <property type="entry name" value="CoA-dependent acyltransferases"/>
    <property type="match status" value="2"/>
</dbReference>
<dbReference type="Pfam" id="PF13649">
    <property type="entry name" value="Methyltransf_25"/>
    <property type="match status" value="1"/>
</dbReference>
<evidence type="ECO:0000313" key="7">
    <source>
        <dbReference type="Proteomes" id="UP000556329"/>
    </source>
</evidence>
<comment type="caution">
    <text evidence="6">The sequence shown here is derived from an EMBL/GenBank/DDBJ whole genome shotgun (WGS) entry which is preliminary data.</text>
</comment>
<dbReference type="Pfam" id="PF00668">
    <property type="entry name" value="Condensation"/>
    <property type="match status" value="1"/>
</dbReference>
<dbReference type="FunFam" id="1.10.1200.10:FF:000005">
    <property type="entry name" value="Nonribosomal peptide synthetase 1"/>
    <property type="match status" value="1"/>
</dbReference>
<dbReference type="InterPro" id="IPR023213">
    <property type="entry name" value="CAT-like_dom_sf"/>
</dbReference>
<proteinExistence type="predicted"/>
<keyword evidence="3" id="KW-0597">Phosphoprotein</keyword>
<dbReference type="Gene3D" id="3.30.300.30">
    <property type="match status" value="2"/>
</dbReference>
<reference evidence="6 7" key="1">
    <citation type="submission" date="2020-08" db="EMBL/GenBank/DDBJ databases">
        <title>Genomic Encyclopedia of Type Strains, Phase IV (KMG-IV): sequencing the most valuable type-strain genomes for metagenomic binning, comparative biology and taxonomic classification.</title>
        <authorList>
            <person name="Goeker M."/>
        </authorList>
    </citation>
    <scope>NUCLEOTIDE SEQUENCE [LARGE SCALE GENOMIC DNA]</scope>
    <source>
        <strain evidence="6 7">DSM 100039</strain>
    </source>
</reference>
<feature type="region of interest" description="Disordered" evidence="4">
    <location>
        <begin position="23"/>
        <end position="44"/>
    </location>
</feature>
<dbReference type="Gene3D" id="1.10.1200.10">
    <property type="entry name" value="ACP-like"/>
    <property type="match status" value="1"/>
</dbReference>
<dbReference type="InterPro" id="IPR000873">
    <property type="entry name" value="AMP-dep_synth/lig_dom"/>
</dbReference>
<dbReference type="InterPro" id="IPR010071">
    <property type="entry name" value="AA_adenyl_dom"/>
</dbReference>
<dbReference type="FunFam" id="3.40.50.980:FF:000001">
    <property type="entry name" value="Non-ribosomal peptide synthetase"/>
    <property type="match status" value="1"/>
</dbReference>
<dbReference type="Gene3D" id="3.40.50.150">
    <property type="entry name" value="Vaccinia Virus protein VP39"/>
    <property type="match status" value="1"/>
</dbReference>
<protein>
    <submittedName>
        <fullName evidence="6">Amino acid adenylation domain-containing protein</fullName>
    </submittedName>
</protein>
<dbReference type="PANTHER" id="PTHR45527">
    <property type="entry name" value="NONRIBOSOMAL PEPTIDE SYNTHETASE"/>
    <property type="match status" value="1"/>
</dbReference>
<dbReference type="GO" id="GO:0044550">
    <property type="term" value="P:secondary metabolite biosynthetic process"/>
    <property type="evidence" value="ECO:0007669"/>
    <property type="project" value="TreeGrafter"/>
</dbReference>
<dbReference type="Gene3D" id="3.30.559.10">
    <property type="entry name" value="Chloramphenicol acetyltransferase-like domain"/>
    <property type="match status" value="1"/>
</dbReference>
<evidence type="ECO:0000256" key="4">
    <source>
        <dbReference type="SAM" id="MobiDB-lite"/>
    </source>
</evidence>
<dbReference type="GO" id="GO:0003824">
    <property type="term" value="F:catalytic activity"/>
    <property type="evidence" value="ECO:0007669"/>
    <property type="project" value="InterPro"/>
</dbReference>
<dbReference type="InterPro" id="IPR006162">
    <property type="entry name" value="Ppantetheine_attach_site"/>
</dbReference>
<dbReference type="RefSeq" id="WP_184871794.1">
    <property type="nucleotide sequence ID" value="NZ_JACHEF010000001.1"/>
</dbReference>
<dbReference type="SUPFAM" id="SSF47336">
    <property type="entry name" value="ACP-like"/>
    <property type="match status" value="1"/>
</dbReference>
<organism evidence="6 7">
    <name type="scientific">Mesorhizobium sangaii</name>
    <dbReference type="NCBI Taxonomy" id="505389"/>
    <lineage>
        <taxon>Bacteria</taxon>
        <taxon>Pseudomonadati</taxon>
        <taxon>Pseudomonadota</taxon>
        <taxon>Alphaproteobacteria</taxon>
        <taxon>Hyphomicrobiales</taxon>
        <taxon>Phyllobacteriaceae</taxon>
        <taxon>Mesorhizobium</taxon>
    </lineage>
</organism>
<dbReference type="CDD" id="cd02440">
    <property type="entry name" value="AdoMet_MTases"/>
    <property type="match status" value="1"/>
</dbReference>
<dbReference type="PROSITE" id="PS00012">
    <property type="entry name" value="PHOSPHOPANTETHEINE"/>
    <property type="match status" value="1"/>
</dbReference>
<dbReference type="EMBL" id="JACHEF010000001">
    <property type="protein sequence ID" value="MBB6408778.1"/>
    <property type="molecule type" value="Genomic_DNA"/>
</dbReference>
<dbReference type="InterPro" id="IPR042099">
    <property type="entry name" value="ANL_N_sf"/>
</dbReference>
<keyword evidence="7" id="KW-1185">Reference proteome</keyword>
<evidence type="ECO:0000256" key="1">
    <source>
        <dbReference type="ARBA" id="ARBA00001957"/>
    </source>
</evidence>
<dbReference type="InterPro" id="IPR001242">
    <property type="entry name" value="Condensation_dom"/>
</dbReference>
<dbReference type="Gene3D" id="3.30.559.30">
    <property type="entry name" value="Nonribosomal peptide synthetase, condensation domain"/>
    <property type="match status" value="1"/>
</dbReference>
<dbReference type="SUPFAM" id="SSF53335">
    <property type="entry name" value="S-adenosyl-L-methionine-dependent methyltransferases"/>
    <property type="match status" value="1"/>
</dbReference>
<comment type="cofactor">
    <cofactor evidence="1">
        <name>pantetheine 4'-phosphate</name>
        <dbReference type="ChEBI" id="CHEBI:47942"/>
    </cofactor>
</comment>
<dbReference type="PROSITE" id="PS00455">
    <property type="entry name" value="AMP_BINDING"/>
    <property type="match status" value="1"/>
</dbReference>
<dbReference type="Pfam" id="PF00550">
    <property type="entry name" value="PP-binding"/>
    <property type="match status" value="1"/>
</dbReference>
<evidence type="ECO:0000259" key="5">
    <source>
        <dbReference type="PROSITE" id="PS50075"/>
    </source>
</evidence>
<dbReference type="Gene3D" id="3.40.50.12780">
    <property type="entry name" value="N-terminal domain of ligase-like"/>
    <property type="match status" value="1"/>
</dbReference>